<reference evidence="3" key="1">
    <citation type="journal article" date="2015" name="Nat. Genet.">
        <title>The genome and transcriptome of the zoonotic hookworm Ancylostoma ceylanicum identify infection-specific gene families.</title>
        <authorList>
            <person name="Schwarz E.M."/>
            <person name="Hu Y."/>
            <person name="Antoshechkin I."/>
            <person name="Miller M.M."/>
            <person name="Sternberg P.W."/>
            <person name="Aroian R.V."/>
        </authorList>
    </citation>
    <scope>NUCLEOTIDE SEQUENCE</scope>
    <source>
        <strain evidence="3">HY135</strain>
    </source>
</reference>
<proteinExistence type="predicted"/>
<evidence type="ECO:0000313" key="2">
    <source>
        <dbReference type="EMBL" id="EYC03661.1"/>
    </source>
</evidence>
<feature type="compositionally biased region" description="Basic and acidic residues" evidence="1">
    <location>
        <begin position="13"/>
        <end position="24"/>
    </location>
</feature>
<sequence length="71" mass="7637">MDGRSLLKPVTKSSREGSCERPRVTSDLSGMLPEACVSNERGHPGNQLLFTIEVPHAKTSTAGFVNLLNPT</sequence>
<keyword evidence="3" id="KW-1185">Reference proteome</keyword>
<protein>
    <submittedName>
        <fullName evidence="2">Uncharacterized protein</fullName>
    </submittedName>
</protein>
<dbReference type="AlphaFoldDB" id="A0A016TLU3"/>
<evidence type="ECO:0000313" key="3">
    <source>
        <dbReference type="Proteomes" id="UP000024635"/>
    </source>
</evidence>
<accession>A0A016TLU3</accession>
<evidence type="ECO:0000256" key="1">
    <source>
        <dbReference type="SAM" id="MobiDB-lite"/>
    </source>
</evidence>
<feature type="region of interest" description="Disordered" evidence="1">
    <location>
        <begin position="1"/>
        <end position="26"/>
    </location>
</feature>
<dbReference type="EMBL" id="JARK01001428">
    <property type="protein sequence ID" value="EYC03661.1"/>
    <property type="molecule type" value="Genomic_DNA"/>
</dbReference>
<organism evidence="2 3">
    <name type="scientific">Ancylostoma ceylanicum</name>
    <dbReference type="NCBI Taxonomy" id="53326"/>
    <lineage>
        <taxon>Eukaryota</taxon>
        <taxon>Metazoa</taxon>
        <taxon>Ecdysozoa</taxon>
        <taxon>Nematoda</taxon>
        <taxon>Chromadorea</taxon>
        <taxon>Rhabditida</taxon>
        <taxon>Rhabditina</taxon>
        <taxon>Rhabditomorpha</taxon>
        <taxon>Strongyloidea</taxon>
        <taxon>Ancylostomatidae</taxon>
        <taxon>Ancylostomatinae</taxon>
        <taxon>Ancylostoma</taxon>
    </lineage>
</organism>
<dbReference type="Proteomes" id="UP000024635">
    <property type="component" value="Unassembled WGS sequence"/>
</dbReference>
<comment type="caution">
    <text evidence="2">The sequence shown here is derived from an EMBL/GenBank/DDBJ whole genome shotgun (WGS) entry which is preliminary data.</text>
</comment>
<name>A0A016TLU3_9BILA</name>
<gene>
    <name evidence="2" type="primary">Acey_s0092.g2545</name>
    <name evidence="2" type="ORF">Y032_0092g2545</name>
</gene>